<evidence type="ECO:0000313" key="4">
    <source>
        <dbReference type="EMBL" id="GJS99633.1"/>
    </source>
</evidence>
<dbReference type="EMBL" id="BQNB010012132">
    <property type="protein sequence ID" value="GJS99633.1"/>
    <property type="molecule type" value="Genomic_DNA"/>
</dbReference>
<feature type="compositionally biased region" description="Low complexity" evidence="1">
    <location>
        <begin position="84"/>
        <end position="96"/>
    </location>
</feature>
<feature type="compositionally biased region" description="Basic and acidic residues" evidence="1">
    <location>
        <begin position="46"/>
        <end position="83"/>
    </location>
</feature>
<feature type="compositionally biased region" description="Basic residues" evidence="1">
    <location>
        <begin position="705"/>
        <end position="727"/>
    </location>
</feature>
<feature type="region of interest" description="Disordered" evidence="1">
    <location>
        <begin position="46"/>
        <end position="97"/>
    </location>
</feature>
<gene>
    <name evidence="4" type="ORF">Tco_0820803</name>
</gene>
<evidence type="ECO:0000256" key="2">
    <source>
        <dbReference type="SAM" id="Phobius"/>
    </source>
</evidence>
<name>A0ABQ5AF62_9ASTR</name>
<accession>A0ABQ5AF62</accession>
<keyword evidence="5" id="KW-1185">Reference proteome</keyword>
<evidence type="ECO:0000256" key="1">
    <source>
        <dbReference type="SAM" id="MobiDB-lite"/>
    </source>
</evidence>
<dbReference type="Proteomes" id="UP001151760">
    <property type="component" value="Unassembled WGS sequence"/>
</dbReference>
<feature type="region of interest" description="Disordered" evidence="1">
    <location>
        <begin position="702"/>
        <end position="743"/>
    </location>
</feature>
<keyword evidence="2" id="KW-0812">Transmembrane</keyword>
<dbReference type="InterPro" id="IPR013103">
    <property type="entry name" value="RVT_2"/>
</dbReference>
<feature type="transmembrane region" description="Helical" evidence="2">
    <location>
        <begin position="354"/>
        <end position="377"/>
    </location>
</feature>
<reference evidence="4" key="2">
    <citation type="submission" date="2022-01" db="EMBL/GenBank/DDBJ databases">
        <authorList>
            <person name="Yamashiro T."/>
            <person name="Shiraishi A."/>
            <person name="Satake H."/>
            <person name="Nakayama K."/>
        </authorList>
    </citation>
    <scope>NUCLEOTIDE SEQUENCE</scope>
</reference>
<comment type="caution">
    <text evidence="4">The sequence shown here is derived from an EMBL/GenBank/DDBJ whole genome shotgun (WGS) entry which is preliminary data.</text>
</comment>
<organism evidence="4 5">
    <name type="scientific">Tanacetum coccineum</name>
    <dbReference type="NCBI Taxonomy" id="301880"/>
    <lineage>
        <taxon>Eukaryota</taxon>
        <taxon>Viridiplantae</taxon>
        <taxon>Streptophyta</taxon>
        <taxon>Embryophyta</taxon>
        <taxon>Tracheophyta</taxon>
        <taxon>Spermatophyta</taxon>
        <taxon>Magnoliopsida</taxon>
        <taxon>eudicotyledons</taxon>
        <taxon>Gunneridae</taxon>
        <taxon>Pentapetalae</taxon>
        <taxon>asterids</taxon>
        <taxon>campanulids</taxon>
        <taxon>Asterales</taxon>
        <taxon>Asteraceae</taxon>
        <taxon>Asteroideae</taxon>
        <taxon>Anthemideae</taxon>
        <taxon>Anthemidinae</taxon>
        <taxon>Tanacetum</taxon>
    </lineage>
</organism>
<keyword evidence="2" id="KW-0472">Membrane</keyword>
<feature type="domain" description="Reverse transcriptase Ty1/copia-type" evidence="3">
    <location>
        <begin position="214"/>
        <end position="298"/>
    </location>
</feature>
<keyword evidence="2" id="KW-1133">Transmembrane helix</keyword>
<protein>
    <submittedName>
        <fullName evidence="4">Ribonuclease H-like domain-containing protein</fullName>
    </submittedName>
</protein>
<reference evidence="4" key="1">
    <citation type="journal article" date="2022" name="Int. J. Mol. Sci.">
        <title>Draft Genome of Tanacetum Coccineum: Genomic Comparison of Closely Related Tanacetum-Family Plants.</title>
        <authorList>
            <person name="Yamashiro T."/>
            <person name="Shiraishi A."/>
            <person name="Nakayama K."/>
            <person name="Satake H."/>
        </authorList>
    </citation>
    <scope>NUCLEOTIDE SEQUENCE</scope>
</reference>
<proteinExistence type="predicted"/>
<evidence type="ECO:0000313" key="5">
    <source>
        <dbReference type="Proteomes" id="UP001151760"/>
    </source>
</evidence>
<sequence>MRSNTSPHLERAINSSKMLDYSNYILLPLWPVDPLLSQSSKSSFDDGFKPLGDYEKKITKEPGKEGGDSSKDSECNDQEKDDNVNSTNNVNAASINEVNAVGRKSSIDLPDDPNMPELEDIVYSDDDEYVGTKAVMNNLDAFMPVNPIPTTRIHKDYPTKQIIGDLNSAPQTRRMTKNLEEHGLFSSIQQRTNHKDFQNCLFACFLSQEEPKKTLVDLPNGKRAIRTKWVYRNKKDERGIVIKNKAILVAQGYIQEEGIDYDEVFAPVARIEVIRLFLAYASFKDFVVYQMDVKSAFFMHKEDGIFISQDKYVTEILKKFGFTDVKITSTPMETQKPLLKDEDGKEVAVHLYRLMIGSLMYLTSSILIIMFASVCLCKIPIPPKESHLSCFVKRIGMIDFMAVQEETVVANSTIEAEYMMEKLIRMELELMLVIQLMLLGINLLLLLKVNAARHKLTTAVENEAINEEPSMQLKELMDFCAKLQQRVIDLENTKIHKLKESARIVSSDKASLGDQEDASKQGRKIHDIDADEDITWRIMTVLKSAKPTTAASTRPKAKGLVKVQDKGKGILVEEPVKSIKKKDQIRIDEELAFKLKRRRIEEKTCKEKKLTQCCCKELMNDIQAKIEADQLLAERLQAREQEELTIEERAKLFQQLLEKRRNSFCSKKSRRERNRPQPELTRSIDKAFKRVNTFVDLMKNLHSSNKLKKKKNKDLQGKKRKRRKFFAAKRAEEKRNRPPTRAQQRSIIVVEGTEMEESSKKAEVMEESSKTAEAAKMKELMKILFDEEEVAVDAIPLATKPPSIVVLMIIKKEIHYYQIIRADGSSKRYSAFIQILRSFDREDLETLWKLVKAKHGYTRPEEG</sequence>
<evidence type="ECO:0000259" key="3">
    <source>
        <dbReference type="Pfam" id="PF07727"/>
    </source>
</evidence>
<dbReference type="Pfam" id="PF07727">
    <property type="entry name" value="RVT_2"/>
    <property type="match status" value="1"/>
</dbReference>
<feature type="transmembrane region" description="Helical" evidence="2">
    <location>
        <begin position="428"/>
        <end position="447"/>
    </location>
</feature>